<dbReference type="PANTHER" id="PTHR10270:SF161">
    <property type="entry name" value="SEX-DETERMINING REGION Y PROTEIN"/>
    <property type="match status" value="1"/>
</dbReference>
<dbReference type="GO" id="GO:0000978">
    <property type="term" value="F:RNA polymerase II cis-regulatory region sequence-specific DNA binding"/>
    <property type="evidence" value="ECO:0007669"/>
    <property type="project" value="TreeGrafter"/>
</dbReference>
<dbReference type="GO" id="GO:0001228">
    <property type="term" value="F:DNA-binding transcription activator activity, RNA polymerase II-specific"/>
    <property type="evidence" value="ECO:0007669"/>
    <property type="project" value="TreeGrafter"/>
</dbReference>
<feature type="region of interest" description="Disordered" evidence="4">
    <location>
        <begin position="42"/>
        <end position="143"/>
    </location>
</feature>
<keyword evidence="3" id="KW-0539">Nucleus</keyword>
<dbReference type="SMART" id="SM00398">
    <property type="entry name" value="HMG"/>
    <property type="match status" value="1"/>
</dbReference>
<keyword evidence="1 3" id="KW-0238">DNA-binding</keyword>
<comment type="caution">
    <text evidence="6">The sequence shown here is derived from an EMBL/GenBank/DDBJ whole genome shotgun (WGS) entry which is preliminary data.</text>
</comment>
<organism evidence="6 7">
    <name type="scientific">Coprinellus micaceus</name>
    <name type="common">Glistening ink-cap mushroom</name>
    <name type="synonym">Coprinus micaceus</name>
    <dbReference type="NCBI Taxonomy" id="71717"/>
    <lineage>
        <taxon>Eukaryota</taxon>
        <taxon>Fungi</taxon>
        <taxon>Dikarya</taxon>
        <taxon>Basidiomycota</taxon>
        <taxon>Agaricomycotina</taxon>
        <taxon>Agaricomycetes</taxon>
        <taxon>Agaricomycetidae</taxon>
        <taxon>Agaricales</taxon>
        <taxon>Agaricineae</taxon>
        <taxon>Psathyrellaceae</taxon>
        <taxon>Coprinellus</taxon>
    </lineage>
</organism>
<accession>A0A4Y7SFW0</accession>
<evidence type="ECO:0000256" key="1">
    <source>
        <dbReference type="ARBA" id="ARBA00023125"/>
    </source>
</evidence>
<evidence type="ECO:0000259" key="5">
    <source>
        <dbReference type="PROSITE" id="PS50118"/>
    </source>
</evidence>
<dbReference type="InterPro" id="IPR036910">
    <property type="entry name" value="HMG_box_dom_sf"/>
</dbReference>
<evidence type="ECO:0000256" key="2">
    <source>
        <dbReference type="ARBA" id="ARBA00023163"/>
    </source>
</evidence>
<name>A0A4Y7SFW0_COPMI</name>
<dbReference type="Pfam" id="PF00505">
    <property type="entry name" value="HMG_box"/>
    <property type="match status" value="1"/>
</dbReference>
<dbReference type="Proteomes" id="UP000298030">
    <property type="component" value="Unassembled WGS sequence"/>
</dbReference>
<dbReference type="Gene3D" id="1.10.30.10">
    <property type="entry name" value="High mobility group box domain"/>
    <property type="match status" value="1"/>
</dbReference>
<feature type="domain" description="HMG box" evidence="5">
    <location>
        <begin position="143"/>
        <end position="215"/>
    </location>
</feature>
<feature type="compositionally biased region" description="Acidic residues" evidence="4">
    <location>
        <begin position="305"/>
        <end position="316"/>
    </location>
</feature>
<dbReference type="AlphaFoldDB" id="A0A4Y7SFW0"/>
<dbReference type="InterPro" id="IPR009071">
    <property type="entry name" value="HMG_box_dom"/>
</dbReference>
<dbReference type="PANTHER" id="PTHR10270">
    <property type="entry name" value="SOX TRANSCRIPTION FACTOR"/>
    <property type="match status" value="1"/>
</dbReference>
<sequence>MPAFRNVSRHQGRSSARLGHRVPVGYDSEGWEVPVGETLQSLCLSPGTSPHPIPPHLERASTPLTSTKSNPQANSTRSEVKPSVASNGGSGRPRSVSVASTTSSTSSSSSPPSSPRLPSTMTTTKNRSKPYASKTSSKGDDHVRRPRNAFIVFRSHFNKKIEAQRFIEGPKMNQNTVSRDAGHAWRALPESQKDYYRRLAKQESDEHKRNHPGYRYAPHGHKKPAASKSKSTSRGKGKGKKAAKDSDEESDPEFDAERSVHTPESPLRRSTRSRPSVRRYTSPSPSIRSASPTPSATNSVSTQESYDEAPTDDENEFVATEDIPTIELTPGELEKDEPQTPVFAQTSEFDRREIPAFMDNTEYIFGVGAINKTDVRLRTVGYDAFFGDASPTETFDMDVQLPEASSPSEVFPTASFSDMGPCGYDANDPWATELSSTTDNLMDMYLDTSLCD</sequence>
<feature type="compositionally biased region" description="Basic and acidic residues" evidence="4">
    <location>
        <begin position="191"/>
        <end position="208"/>
    </location>
</feature>
<feature type="region of interest" description="Disordered" evidence="4">
    <location>
        <begin position="1"/>
        <end position="29"/>
    </location>
</feature>
<keyword evidence="2" id="KW-0804">Transcription</keyword>
<reference evidence="6 7" key="1">
    <citation type="journal article" date="2019" name="Nat. Ecol. Evol.">
        <title>Megaphylogeny resolves global patterns of mushroom evolution.</title>
        <authorList>
            <person name="Varga T."/>
            <person name="Krizsan K."/>
            <person name="Foldi C."/>
            <person name="Dima B."/>
            <person name="Sanchez-Garcia M."/>
            <person name="Sanchez-Ramirez S."/>
            <person name="Szollosi G.J."/>
            <person name="Szarkandi J.G."/>
            <person name="Papp V."/>
            <person name="Albert L."/>
            <person name="Andreopoulos W."/>
            <person name="Angelini C."/>
            <person name="Antonin V."/>
            <person name="Barry K.W."/>
            <person name="Bougher N.L."/>
            <person name="Buchanan P."/>
            <person name="Buyck B."/>
            <person name="Bense V."/>
            <person name="Catcheside P."/>
            <person name="Chovatia M."/>
            <person name="Cooper J."/>
            <person name="Damon W."/>
            <person name="Desjardin D."/>
            <person name="Finy P."/>
            <person name="Geml J."/>
            <person name="Haridas S."/>
            <person name="Hughes K."/>
            <person name="Justo A."/>
            <person name="Karasinski D."/>
            <person name="Kautmanova I."/>
            <person name="Kiss B."/>
            <person name="Kocsube S."/>
            <person name="Kotiranta H."/>
            <person name="LaButti K.M."/>
            <person name="Lechner B.E."/>
            <person name="Liimatainen K."/>
            <person name="Lipzen A."/>
            <person name="Lukacs Z."/>
            <person name="Mihaltcheva S."/>
            <person name="Morgado L.N."/>
            <person name="Niskanen T."/>
            <person name="Noordeloos M.E."/>
            <person name="Ohm R.A."/>
            <person name="Ortiz-Santana B."/>
            <person name="Ovrebo C."/>
            <person name="Racz N."/>
            <person name="Riley R."/>
            <person name="Savchenko A."/>
            <person name="Shiryaev A."/>
            <person name="Soop K."/>
            <person name="Spirin V."/>
            <person name="Szebenyi C."/>
            <person name="Tomsovsky M."/>
            <person name="Tulloss R.E."/>
            <person name="Uehling J."/>
            <person name="Grigoriev I.V."/>
            <person name="Vagvolgyi C."/>
            <person name="Papp T."/>
            <person name="Martin F.M."/>
            <person name="Miettinen O."/>
            <person name="Hibbett D.S."/>
            <person name="Nagy L.G."/>
        </authorList>
    </citation>
    <scope>NUCLEOTIDE SEQUENCE [LARGE SCALE GENOMIC DNA]</scope>
    <source>
        <strain evidence="6 7">FP101781</strain>
    </source>
</reference>
<dbReference type="STRING" id="71717.A0A4Y7SFW0"/>
<dbReference type="InterPro" id="IPR050140">
    <property type="entry name" value="SRY-related_HMG-box_TF-like"/>
</dbReference>
<feature type="region of interest" description="Disordered" evidence="4">
    <location>
        <begin position="172"/>
        <end position="322"/>
    </location>
</feature>
<feature type="compositionally biased region" description="Basic residues" evidence="4">
    <location>
        <begin position="218"/>
        <end position="241"/>
    </location>
</feature>
<dbReference type="CDD" id="cd01389">
    <property type="entry name" value="HMG-box_ROX1-like"/>
    <property type="match status" value="1"/>
</dbReference>
<feature type="compositionally biased region" description="Polar residues" evidence="4">
    <location>
        <begin position="62"/>
        <end position="77"/>
    </location>
</feature>
<dbReference type="EMBL" id="QPFP01000135">
    <property type="protein sequence ID" value="TEB20597.1"/>
    <property type="molecule type" value="Genomic_DNA"/>
</dbReference>
<dbReference type="SUPFAM" id="SSF47095">
    <property type="entry name" value="HMG-box"/>
    <property type="match status" value="1"/>
</dbReference>
<feature type="DNA-binding region" description="HMG box" evidence="3">
    <location>
        <begin position="143"/>
        <end position="215"/>
    </location>
</feature>
<feature type="compositionally biased region" description="Low complexity" evidence="4">
    <location>
        <begin position="93"/>
        <end position="124"/>
    </location>
</feature>
<dbReference type="GO" id="GO:0005634">
    <property type="term" value="C:nucleus"/>
    <property type="evidence" value="ECO:0007669"/>
    <property type="project" value="UniProtKB-UniRule"/>
</dbReference>
<keyword evidence="7" id="KW-1185">Reference proteome</keyword>
<protein>
    <recommendedName>
        <fullName evidence="5">HMG box domain-containing protein</fullName>
    </recommendedName>
</protein>
<evidence type="ECO:0000256" key="3">
    <source>
        <dbReference type="PROSITE-ProRule" id="PRU00267"/>
    </source>
</evidence>
<gene>
    <name evidence="6" type="ORF">FA13DRAFT_204649</name>
</gene>
<dbReference type="PROSITE" id="PS50118">
    <property type="entry name" value="HMG_BOX_2"/>
    <property type="match status" value="1"/>
</dbReference>
<evidence type="ECO:0000313" key="7">
    <source>
        <dbReference type="Proteomes" id="UP000298030"/>
    </source>
</evidence>
<dbReference type="GO" id="GO:0030154">
    <property type="term" value="P:cell differentiation"/>
    <property type="evidence" value="ECO:0007669"/>
    <property type="project" value="TreeGrafter"/>
</dbReference>
<evidence type="ECO:0000256" key="4">
    <source>
        <dbReference type="SAM" id="MobiDB-lite"/>
    </source>
</evidence>
<dbReference type="OrthoDB" id="6247875at2759"/>
<proteinExistence type="predicted"/>
<evidence type="ECO:0000313" key="6">
    <source>
        <dbReference type="EMBL" id="TEB20597.1"/>
    </source>
</evidence>
<feature type="compositionally biased region" description="Polar residues" evidence="4">
    <location>
        <begin position="287"/>
        <end position="304"/>
    </location>
</feature>